<organism evidence="2 3">
    <name type="scientific">Proteus mirabilis</name>
    <dbReference type="NCBI Taxonomy" id="584"/>
    <lineage>
        <taxon>Bacteria</taxon>
        <taxon>Pseudomonadati</taxon>
        <taxon>Pseudomonadota</taxon>
        <taxon>Gammaproteobacteria</taxon>
        <taxon>Enterobacterales</taxon>
        <taxon>Morganellaceae</taxon>
        <taxon>Proteus</taxon>
    </lineage>
</organism>
<gene>
    <name evidence="2" type="primary">oppA2_1</name>
    <name evidence="2" type="ORF">NCTC11938_04671</name>
</gene>
<dbReference type="Proteomes" id="UP000254191">
    <property type="component" value="Unassembled WGS sequence"/>
</dbReference>
<sequence>MKKKVMLKMMFPVSIISLALTSFLSHAVIPPEGTLLAKQQDIVINNGTEVSSLDPHKVEGVPESNIIFKIY</sequence>
<protein>
    <submittedName>
        <fullName evidence="2">Oligopeptide ABC transporter, oligopeptide-binding protein</fullName>
    </submittedName>
</protein>
<evidence type="ECO:0000313" key="3">
    <source>
        <dbReference type="Proteomes" id="UP000254191"/>
    </source>
</evidence>
<feature type="chain" id="PRO_5016647788" evidence="1">
    <location>
        <begin position="28"/>
        <end position="71"/>
    </location>
</feature>
<evidence type="ECO:0000256" key="1">
    <source>
        <dbReference type="SAM" id="SignalP"/>
    </source>
</evidence>
<dbReference type="EMBL" id="UGTS01000006">
    <property type="protein sequence ID" value="SUC40375.1"/>
    <property type="molecule type" value="Genomic_DNA"/>
</dbReference>
<reference evidence="2 3" key="1">
    <citation type="submission" date="2018-06" db="EMBL/GenBank/DDBJ databases">
        <authorList>
            <consortium name="Pathogen Informatics"/>
            <person name="Doyle S."/>
        </authorList>
    </citation>
    <scope>NUCLEOTIDE SEQUENCE [LARGE SCALE GENOMIC DNA]</scope>
    <source>
        <strain evidence="2 3">NCTC11938</strain>
    </source>
</reference>
<dbReference type="AlphaFoldDB" id="A0A379GHD3"/>
<proteinExistence type="predicted"/>
<accession>A0A379GHD3</accession>
<dbReference type="Gene3D" id="3.40.190.10">
    <property type="entry name" value="Periplasmic binding protein-like II"/>
    <property type="match status" value="1"/>
</dbReference>
<feature type="signal peptide" evidence="1">
    <location>
        <begin position="1"/>
        <end position="27"/>
    </location>
</feature>
<evidence type="ECO:0000313" key="2">
    <source>
        <dbReference type="EMBL" id="SUC40375.1"/>
    </source>
</evidence>
<keyword evidence="1" id="KW-0732">Signal</keyword>
<name>A0A379GHD3_PROMI</name>